<sequence length="63" mass="7243">MNQTLPEELLTAPEVAKRLRCGKNKIYELRKAGKLRAVPFGGRYLFDPREVAEDLERLRGEEA</sequence>
<keyword evidence="3" id="KW-1185">Reference proteome</keyword>
<dbReference type="EMBL" id="BMFY01000004">
    <property type="protein sequence ID" value="GGA11032.1"/>
    <property type="molecule type" value="Genomic_DNA"/>
</dbReference>
<dbReference type="AlphaFoldDB" id="A0A8J2TX38"/>
<gene>
    <name evidence="2" type="ORF">GCM10011333_12350</name>
</gene>
<proteinExistence type="predicted"/>
<dbReference type="InterPro" id="IPR009061">
    <property type="entry name" value="DNA-bd_dom_put_sf"/>
</dbReference>
<name>A0A8J2TX38_9MICO</name>
<evidence type="ECO:0000259" key="1">
    <source>
        <dbReference type="Pfam" id="PF12728"/>
    </source>
</evidence>
<dbReference type="InterPro" id="IPR041657">
    <property type="entry name" value="HTH_17"/>
</dbReference>
<evidence type="ECO:0000313" key="3">
    <source>
        <dbReference type="Proteomes" id="UP000616114"/>
    </source>
</evidence>
<dbReference type="Pfam" id="PF12728">
    <property type="entry name" value="HTH_17"/>
    <property type="match status" value="1"/>
</dbReference>
<organism evidence="2 3">
    <name type="scientific">Sediminivirga luteola</name>
    <dbReference type="NCBI Taxonomy" id="1774748"/>
    <lineage>
        <taxon>Bacteria</taxon>
        <taxon>Bacillati</taxon>
        <taxon>Actinomycetota</taxon>
        <taxon>Actinomycetes</taxon>
        <taxon>Micrococcales</taxon>
        <taxon>Brevibacteriaceae</taxon>
        <taxon>Sediminivirga</taxon>
    </lineage>
</organism>
<accession>A0A8J2TX38</accession>
<dbReference type="RefSeq" id="WP_188550050.1">
    <property type="nucleotide sequence ID" value="NZ_BMFY01000004.1"/>
</dbReference>
<reference evidence="2" key="1">
    <citation type="journal article" date="2014" name="Int. J. Syst. Evol. Microbiol.">
        <title>Complete genome sequence of Corynebacterium casei LMG S-19264T (=DSM 44701T), isolated from a smear-ripened cheese.</title>
        <authorList>
            <consortium name="US DOE Joint Genome Institute (JGI-PGF)"/>
            <person name="Walter F."/>
            <person name="Albersmeier A."/>
            <person name="Kalinowski J."/>
            <person name="Ruckert C."/>
        </authorList>
    </citation>
    <scope>NUCLEOTIDE SEQUENCE</scope>
    <source>
        <strain evidence="2">CGMCC 1.12785</strain>
    </source>
</reference>
<dbReference type="Proteomes" id="UP000616114">
    <property type="component" value="Unassembled WGS sequence"/>
</dbReference>
<reference evidence="2" key="2">
    <citation type="submission" date="2020-09" db="EMBL/GenBank/DDBJ databases">
        <authorList>
            <person name="Sun Q."/>
            <person name="Zhou Y."/>
        </authorList>
    </citation>
    <scope>NUCLEOTIDE SEQUENCE</scope>
    <source>
        <strain evidence="2">CGMCC 1.12785</strain>
    </source>
</reference>
<comment type="caution">
    <text evidence="2">The sequence shown here is derived from an EMBL/GenBank/DDBJ whole genome shotgun (WGS) entry which is preliminary data.</text>
</comment>
<dbReference type="NCBIfam" id="TIGR01764">
    <property type="entry name" value="excise"/>
    <property type="match status" value="1"/>
</dbReference>
<dbReference type="GO" id="GO:0003677">
    <property type="term" value="F:DNA binding"/>
    <property type="evidence" value="ECO:0007669"/>
    <property type="project" value="InterPro"/>
</dbReference>
<dbReference type="SUPFAM" id="SSF46955">
    <property type="entry name" value="Putative DNA-binding domain"/>
    <property type="match status" value="1"/>
</dbReference>
<protein>
    <recommendedName>
        <fullName evidence="1">Helix-turn-helix domain-containing protein</fullName>
    </recommendedName>
</protein>
<dbReference type="InterPro" id="IPR010093">
    <property type="entry name" value="SinI_DNA-bd"/>
</dbReference>
<feature type="domain" description="Helix-turn-helix" evidence="1">
    <location>
        <begin position="9"/>
        <end position="57"/>
    </location>
</feature>
<evidence type="ECO:0000313" key="2">
    <source>
        <dbReference type="EMBL" id="GGA11032.1"/>
    </source>
</evidence>